<feature type="transmembrane region" description="Helical" evidence="2">
    <location>
        <begin position="582"/>
        <end position="615"/>
    </location>
</feature>
<evidence type="ECO:0000256" key="1">
    <source>
        <dbReference type="SAM" id="MobiDB-lite"/>
    </source>
</evidence>
<keyword evidence="3" id="KW-0732">Signal</keyword>
<dbReference type="Gene3D" id="1.10.287.1490">
    <property type="match status" value="1"/>
</dbReference>
<keyword evidence="2" id="KW-0812">Transmembrane</keyword>
<keyword evidence="2" id="KW-1133">Transmembrane helix</keyword>
<proteinExistence type="predicted"/>
<feature type="chain" id="PRO_5002554518" evidence="3">
    <location>
        <begin position="30"/>
        <end position="627"/>
    </location>
</feature>
<dbReference type="GO" id="GO:0000793">
    <property type="term" value="C:condensed chromosome"/>
    <property type="evidence" value="ECO:0007669"/>
    <property type="project" value="TreeGrafter"/>
</dbReference>
<reference evidence="4 5" key="1">
    <citation type="journal article" date="2015" name="Genome Announc.">
        <title>Complete Genome Sequence of the Type Strain Corynebacterium mustelae DSM 45274, Isolated from Various Tissues of a Male Ferret with Lethal Sepsis.</title>
        <authorList>
            <person name="Ruckert C."/>
            <person name="Eimer J."/>
            <person name="Winkler A."/>
            <person name="Tauch A."/>
        </authorList>
    </citation>
    <scope>NUCLEOTIDE SEQUENCE [LARGE SCALE GENOMIC DNA]</scope>
    <source>
        <strain evidence="4 5">DSM 45274</strain>
    </source>
</reference>
<keyword evidence="2" id="KW-0472">Membrane</keyword>
<dbReference type="STRING" id="571915.CMUST_13955"/>
<evidence type="ECO:0000256" key="3">
    <source>
        <dbReference type="SAM" id="SignalP"/>
    </source>
</evidence>
<dbReference type="PANTHER" id="PTHR43941:SF1">
    <property type="entry name" value="STRUCTURAL MAINTENANCE OF CHROMOSOMES PROTEIN 2"/>
    <property type="match status" value="1"/>
</dbReference>
<dbReference type="KEGG" id="cmv:CMUST_13955"/>
<evidence type="ECO:0000313" key="5">
    <source>
        <dbReference type="Proteomes" id="UP000035199"/>
    </source>
</evidence>
<dbReference type="GO" id="GO:0000796">
    <property type="term" value="C:condensin complex"/>
    <property type="evidence" value="ECO:0007669"/>
    <property type="project" value="TreeGrafter"/>
</dbReference>
<gene>
    <name evidence="4" type="ORF">CMUST_13955</name>
</gene>
<dbReference type="GO" id="GO:0003682">
    <property type="term" value="F:chromatin binding"/>
    <property type="evidence" value="ECO:0007669"/>
    <property type="project" value="TreeGrafter"/>
</dbReference>
<dbReference type="GO" id="GO:0000785">
    <property type="term" value="C:chromatin"/>
    <property type="evidence" value="ECO:0007669"/>
    <property type="project" value="TreeGrafter"/>
</dbReference>
<evidence type="ECO:0000256" key="2">
    <source>
        <dbReference type="SAM" id="Phobius"/>
    </source>
</evidence>
<protein>
    <submittedName>
        <fullName evidence="4">Uncharacterized protein</fullName>
    </submittedName>
</protein>
<reference evidence="5" key="2">
    <citation type="submission" date="2015-05" db="EMBL/GenBank/DDBJ databases">
        <title>Complete genome sequence of Corynebacterium mustelae DSM 45274, isolated from various tissues of a male ferret with lethal sepsis.</title>
        <authorList>
            <person name="Ruckert C."/>
            <person name="Albersmeier A."/>
            <person name="Winkler A."/>
            <person name="Tauch A."/>
        </authorList>
    </citation>
    <scope>NUCLEOTIDE SEQUENCE [LARGE SCALE GENOMIC DNA]</scope>
    <source>
        <strain evidence="5">DSM 45274</strain>
    </source>
</reference>
<keyword evidence="5" id="KW-1185">Reference proteome</keyword>
<accession>A0A0G3H0Z1</accession>
<feature type="region of interest" description="Disordered" evidence="1">
    <location>
        <begin position="502"/>
        <end position="529"/>
    </location>
</feature>
<sequence>MAKKFRTGFSAVTLAAVALGGFQVPSAHAKEEAGSLKVSQCVQNVAATGGNTNLQGSFDLPVTVTVPDAVEVGKPVSITATLPSVGVEKSAFQANRALGLDPKTGLPYFSLKNLKLNSNSQGFLSELKQPRDVELGAAKQRGDQSKFTVSFGGAWNLQVVPQTVGELPVTLDTLTADLYAQKAETKANPVRISQITCTFDPYKNVLTTLTVKDGAELTQAKADVARLTQELADSKIDMNQAQQSLVNKEAELARALEDAKTKDATIAQLTAEKEELQKKLTAETNRANGIQENLDTVNNLLALANKDLKEKEAELAQANEQNETLTQQRDSLQKQVEQLNLDKQALERDKQTAEQNQAELQKQLDSLKVENGNLSEQAKSLNEELGKVREAKTALEQQNARLQQTIERLTNELDQLKRKNQNGQNDLATRLAEAERLRKDAEEAKARVNAELKETKAKLAAANTKLIAAEKAQKDSETKVNDLESKLQAAEAEANKAKAEAQVAREAAKQAKEKADDAQRKLDQKTAEAKRAQDALAAAELAQSQAEKDKAAAIAAKENAERKAKELEEKNKQDSAKHQKQFYGLVAGLGVSLLALVGTVAAFLAPYLPNIAFVVERLSNKAIKRLG</sequence>
<organism evidence="4 5">
    <name type="scientific">Corynebacterium mustelae</name>
    <dbReference type="NCBI Taxonomy" id="571915"/>
    <lineage>
        <taxon>Bacteria</taxon>
        <taxon>Bacillati</taxon>
        <taxon>Actinomycetota</taxon>
        <taxon>Actinomycetes</taxon>
        <taxon>Mycobacteriales</taxon>
        <taxon>Corynebacteriaceae</taxon>
        <taxon>Corynebacterium</taxon>
    </lineage>
</organism>
<dbReference type="RefSeq" id="WP_047262983.1">
    <property type="nucleotide sequence ID" value="NZ_CP011542.1"/>
</dbReference>
<dbReference type="SUPFAM" id="SSF57997">
    <property type="entry name" value="Tropomyosin"/>
    <property type="match status" value="1"/>
</dbReference>
<dbReference type="EMBL" id="CP011542">
    <property type="protein sequence ID" value="AKK07084.1"/>
    <property type="molecule type" value="Genomic_DNA"/>
</dbReference>
<dbReference type="PANTHER" id="PTHR43941">
    <property type="entry name" value="STRUCTURAL MAINTENANCE OF CHROMOSOMES PROTEIN 2"/>
    <property type="match status" value="1"/>
</dbReference>
<name>A0A0G3H0Z1_9CORY</name>
<dbReference type="PATRIC" id="fig|571915.4.peg.2996"/>
<dbReference type="AlphaFoldDB" id="A0A0G3H0Z1"/>
<feature type="signal peptide" evidence="3">
    <location>
        <begin position="1"/>
        <end position="29"/>
    </location>
</feature>
<evidence type="ECO:0000313" key="4">
    <source>
        <dbReference type="EMBL" id="AKK07084.1"/>
    </source>
</evidence>
<feature type="compositionally biased region" description="Basic and acidic residues" evidence="1">
    <location>
        <begin position="506"/>
        <end position="529"/>
    </location>
</feature>
<dbReference type="Proteomes" id="UP000035199">
    <property type="component" value="Chromosome"/>
</dbReference>